<name>A1UIU8_MYCSK</name>
<evidence type="ECO:0000256" key="2">
    <source>
        <dbReference type="ARBA" id="ARBA00022670"/>
    </source>
</evidence>
<dbReference type="AlphaFoldDB" id="A1UIU8"/>
<dbReference type="Pfam" id="PF04586">
    <property type="entry name" value="Peptidase_S78"/>
    <property type="match status" value="1"/>
</dbReference>
<gene>
    <name evidence="5" type="ordered locus">Mkms_3562</name>
</gene>
<proteinExistence type="predicted"/>
<keyword evidence="2" id="KW-0645">Protease</keyword>
<dbReference type="NCBIfam" id="TIGR01543">
    <property type="entry name" value="proheadase_HK97"/>
    <property type="match status" value="1"/>
</dbReference>
<protein>
    <recommendedName>
        <fullName evidence="4">Prohead serine protease domain-containing protein</fullName>
    </recommendedName>
</protein>
<keyword evidence="3" id="KW-0378">Hydrolase</keyword>
<dbReference type="OrthoDB" id="8444243at2"/>
<dbReference type="EMBL" id="CP000518">
    <property type="protein sequence ID" value="ABL92756.1"/>
    <property type="molecule type" value="Genomic_DNA"/>
</dbReference>
<accession>A1UIU8</accession>
<reference evidence="5" key="1">
    <citation type="submission" date="2006-12" db="EMBL/GenBank/DDBJ databases">
        <title>Complete sequence of chromosome of Mycobacterium sp. KMS.</title>
        <authorList>
            <consortium name="US DOE Joint Genome Institute"/>
            <person name="Copeland A."/>
            <person name="Lucas S."/>
            <person name="Lapidus A."/>
            <person name="Barry K."/>
            <person name="Detter J.C."/>
            <person name="Glavina del Rio T."/>
            <person name="Hammon N."/>
            <person name="Israni S."/>
            <person name="Dalin E."/>
            <person name="Tice H."/>
            <person name="Pitluck S."/>
            <person name="Kiss H."/>
            <person name="Brettin T."/>
            <person name="Bruce D."/>
            <person name="Han C."/>
            <person name="Tapia R."/>
            <person name="Gilna P."/>
            <person name="Schmutz J."/>
            <person name="Larimer F."/>
            <person name="Land M."/>
            <person name="Hauser L."/>
            <person name="Kyrpides N."/>
            <person name="Mikhailova N."/>
            <person name="Miller C.D."/>
            <person name="Richardson P."/>
        </authorList>
    </citation>
    <scope>NUCLEOTIDE SEQUENCE [LARGE SCALE GENOMIC DNA]</scope>
    <source>
        <strain evidence="5">KMS</strain>
    </source>
</reference>
<dbReference type="SUPFAM" id="SSF50789">
    <property type="entry name" value="Herpes virus serine proteinase, assemblin"/>
    <property type="match status" value="1"/>
</dbReference>
<dbReference type="KEGG" id="mkm:Mkms_3562"/>
<keyword evidence="1" id="KW-1188">Viral release from host cell</keyword>
<sequence length="526" mass="55124">MHTRAVELTEVRTDDDAGTFTGLAAGYDNVDTHGTVLQRGAFASSLAGGGVVPLFWEHGHDDPRAIVGEVTAAVETTRGLEIVGKLDTDTERGAAAYRAVKGRRIRGLSVGMRPTQRRGASIIAADLCEISLVMRPSNSRALVESVRSADDALQTRAASAVATFETIAKDTTMPETITTERRDELVAETRGLVAAAQGRTLTAEEVATIETNTETIRRHDEQALETRNDAQAARLAQALGQAIDTRSGGRQSPFMLSADNVTTLETARKRFENITVLETRAALATTDMGTAREYGPNGLQAPRSLWRSAGIPTTAPDGYSGVVPQFTLPGGAVLVGEGVDHQEFDGVNPDAVTIGRAGAWSTLTSEALLSTSITEVSAAHARIIARNVDRATVAKIEDASPDTMSIDQALVTVAAECACDVSDLWIVGAPAAVAALVGNATFTPANGGDAESYASRYGGAAVYPTTSATAGTLTVFHPQSFRAFASPLSSGVFVDPKSGKQDFGQWMFFGLGQALVGAAITVDTTP</sequence>
<evidence type="ECO:0000256" key="3">
    <source>
        <dbReference type="ARBA" id="ARBA00022801"/>
    </source>
</evidence>
<dbReference type="GO" id="GO:0006508">
    <property type="term" value="P:proteolysis"/>
    <property type="evidence" value="ECO:0007669"/>
    <property type="project" value="UniProtKB-KW"/>
</dbReference>
<organism evidence="5">
    <name type="scientific">Mycobacterium sp. (strain KMS)</name>
    <dbReference type="NCBI Taxonomy" id="189918"/>
    <lineage>
        <taxon>Bacteria</taxon>
        <taxon>Bacillati</taxon>
        <taxon>Actinomycetota</taxon>
        <taxon>Actinomycetes</taxon>
        <taxon>Mycobacteriales</taxon>
        <taxon>Mycobacteriaceae</taxon>
        <taxon>Mycobacterium</taxon>
    </lineage>
</organism>
<dbReference type="InterPro" id="IPR006433">
    <property type="entry name" value="Prohead_protease"/>
</dbReference>
<dbReference type="GO" id="GO:0008233">
    <property type="term" value="F:peptidase activity"/>
    <property type="evidence" value="ECO:0007669"/>
    <property type="project" value="UniProtKB-KW"/>
</dbReference>
<dbReference type="InterPro" id="IPR054613">
    <property type="entry name" value="Peptidase_S78_dom"/>
</dbReference>
<dbReference type="STRING" id="189918.Mkms_3562"/>
<evidence type="ECO:0000259" key="4">
    <source>
        <dbReference type="Pfam" id="PF04586"/>
    </source>
</evidence>
<evidence type="ECO:0000313" key="5">
    <source>
        <dbReference type="EMBL" id="ABL92756.1"/>
    </source>
</evidence>
<evidence type="ECO:0000256" key="1">
    <source>
        <dbReference type="ARBA" id="ARBA00022612"/>
    </source>
</evidence>
<feature type="domain" description="Prohead serine protease" evidence="4">
    <location>
        <begin position="10"/>
        <end position="149"/>
    </location>
</feature>
<dbReference type="HOGENOM" id="CLU_517603_0_0_11"/>